<dbReference type="PANTHER" id="PTHR15837:SF5">
    <property type="entry name" value="NYN DOMAIN-CONTAINING PROTEIN"/>
    <property type="match status" value="1"/>
</dbReference>
<evidence type="ECO:0000313" key="3">
    <source>
        <dbReference type="Proteomes" id="UP001480595"/>
    </source>
</evidence>
<evidence type="ECO:0000256" key="1">
    <source>
        <dbReference type="SAM" id="MobiDB-lite"/>
    </source>
</evidence>
<dbReference type="RefSeq" id="XP_066719156.1">
    <property type="nucleotide sequence ID" value="XM_066854878.1"/>
</dbReference>
<keyword evidence="3" id="KW-1185">Reference proteome</keyword>
<protein>
    <recommendedName>
        <fullName evidence="4">NYN domain-containing protein</fullName>
    </recommendedName>
</protein>
<dbReference type="PANTHER" id="PTHR15837">
    <property type="entry name" value="RAN GUANINE NUCLEOTIDE RELEASE FACTOR"/>
    <property type="match status" value="1"/>
</dbReference>
<evidence type="ECO:0000313" key="2">
    <source>
        <dbReference type="EMBL" id="KAK8076197.1"/>
    </source>
</evidence>
<dbReference type="InterPro" id="IPR007681">
    <property type="entry name" value="Mog1"/>
</dbReference>
<dbReference type="EMBL" id="JAQQWL010000004">
    <property type="protein sequence ID" value="KAK8076197.1"/>
    <property type="molecule type" value="Genomic_DNA"/>
</dbReference>
<dbReference type="GeneID" id="92087941"/>
<evidence type="ECO:0008006" key="4">
    <source>
        <dbReference type="Google" id="ProtNLM"/>
    </source>
</evidence>
<dbReference type="Gene3D" id="3.40.50.1010">
    <property type="entry name" value="5'-nuclease"/>
    <property type="match status" value="1"/>
</dbReference>
<proteinExistence type="predicted"/>
<accession>A0ABR1VYC2</accession>
<sequence length="299" mass="33576">MSTATVADNSPCPRNNLFKAVYGVREKPVDDINLDRLNRKLSKLKLLDEKNHGADVHIFVDMSNIFIGFEEKCREKRGIHKNQYFHIDPKDFLFCRLHHILARNRPVSKKSLAGSVANAAEQISPPAHFLEAQKLDYKTSMMLRVIKFDNNTNNTGFRLSNHRRATGGVAVSPSDWTSSGDESGDGSPCLCPRTKLGEQGVDENLHLAMQSSILDATFPGNGNAPGVMVLATGDAKEAEFSEGFAYYAQKAMSMGWHVEVVSWKRCLSSIWKRAPFTDQFASQFRIIELDQFYEDMLKL</sequence>
<gene>
    <name evidence="2" type="ORF">PG994_003469</name>
</gene>
<dbReference type="CDD" id="cd18724">
    <property type="entry name" value="PIN_LabA-like"/>
    <property type="match status" value="1"/>
</dbReference>
<organism evidence="2 3">
    <name type="scientific">Apiospora phragmitis</name>
    <dbReference type="NCBI Taxonomy" id="2905665"/>
    <lineage>
        <taxon>Eukaryota</taxon>
        <taxon>Fungi</taxon>
        <taxon>Dikarya</taxon>
        <taxon>Ascomycota</taxon>
        <taxon>Pezizomycotina</taxon>
        <taxon>Sordariomycetes</taxon>
        <taxon>Xylariomycetidae</taxon>
        <taxon>Amphisphaeriales</taxon>
        <taxon>Apiosporaceae</taxon>
        <taxon>Apiospora</taxon>
    </lineage>
</organism>
<comment type="caution">
    <text evidence="2">The sequence shown here is derived from an EMBL/GenBank/DDBJ whole genome shotgun (WGS) entry which is preliminary data.</text>
</comment>
<feature type="region of interest" description="Disordered" evidence="1">
    <location>
        <begin position="167"/>
        <end position="190"/>
    </location>
</feature>
<dbReference type="Proteomes" id="UP001480595">
    <property type="component" value="Unassembled WGS sequence"/>
</dbReference>
<reference evidence="2 3" key="1">
    <citation type="submission" date="2023-01" db="EMBL/GenBank/DDBJ databases">
        <title>Analysis of 21 Apiospora genomes using comparative genomics revels a genus with tremendous synthesis potential of carbohydrate active enzymes and secondary metabolites.</title>
        <authorList>
            <person name="Sorensen T."/>
        </authorList>
    </citation>
    <scope>NUCLEOTIDE SEQUENCE [LARGE SCALE GENOMIC DNA]</scope>
    <source>
        <strain evidence="2 3">CBS 135458</strain>
    </source>
</reference>
<name>A0ABR1VYC2_9PEZI</name>